<reference evidence="2" key="2">
    <citation type="journal article" date="2014" name="ISME J.">
        <title>Microbial stratification in low pH oxic and suboxic macroscopic growths along an acid mine drainage.</title>
        <authorList>
            <person name="Mendez-Garcia C."/>
            <person name="Mesa V."/>
            <person name="Sprenger R.R."/>
            <person name="Richter M."/>
            <person name="Diez M.S."/>
            <person name="Solano J."/>
            <person name="Bargiela R."/>
            <person name="Golyshina O.V."/>
            <person name="Manteca A."/>
            <person name="Ramos J.L."/>
            <person name="Gallego J.R."/>
            <person name="Llorente I."/>
            <person name="Martins Dos Santos V.A."/>
            <person name="Jensen O.N."/>
            <person name="Pelaez A.I."/>
            <person name="Sanchez J."/>
            <person name="Ferrer M."/>
        </authorList>
    </citation>
    <scope>NUCLEOTIDE SEQUENCE</scope>
</reference>
<dbReference type="InterPro" id="IPR029033">
    <property type="entry name" value="His_PPase_superfam"/>
</dbReference>
<dbReference type="InterPro" id="IPR013078">
    <property type="entry name" value="His_Pase_superF_clade-1"/>
</dbReference>
<dbReference type="EMBL" id="AUZX01002161">
    <property type="protein sequence ID" value="EQD77494.1"/>
    <property type="molecule type" value="Genomic_DNA"/>
</dbReference>
<proteinExistence type="predicted"/>
<dbReference type="Pfam" id="PF00300">
    <property type="entry name" value="His_Phos_1"/>
    <property type="match status" value="1"/>
</dbReference>
<comment type="caution">
    <text evidence="2">The sequence shown here is derived from an EMBL/GenBank/DDBJ whole genome shotgun (WGS) entry which is preliminary data.</text>
</comment>
<reference evidence="2" key="1">
    <citation type="submission" date="2013-08" db="EMBL/GenBank/DDBJ databases">
        <authorList>
            <person name="Mendez C."/>
            <person name="Richter M."/>
            <person name="Ferrer M."/>
            <person name="Sanchez J."/>
        </authorList>
    </citation>
    <scope>NUCLEOTIDE SEQUENCE</scope>
</reference>
<accession>T1D7U5</accession>
<organism evidence="2">
    <name type="scientific">mine drainage metagenome</name>
    <dbReference type="NCBI Taxonomy" id="410659"/>
    <lineage>
        <taxon>unclassified sequences</taxon>
        <taxon>metagenomes</taxon>
        <taxon>ecological metagenomes</taxon>
    </lineage>
</organism>
<dbReference type="PANTHER" id="PTHR47623:SF1">
    <property type="entry name" value="OS09G0287300 PROTEIN"/>
    <property type="match status" value="1"/>
</dbReference>
<protein>
    <submittedName>
        <fullName evidence="2">Phosphohistidine phosphatase, SixA</fullName>
    </submittedName>
</protein>
<dbReference type="SUPFAM" id="SSF53254">
    <property type="entry name" value="Phosphoglycerate mutase-like"/>
    <property type="match status" value="1"/>
</dbReference>
<dbReference type="CDD" id="cd07067">
    <property type="entry name" value="HP_PGM_like"/>
    <property type="match status" value="1"/>
</dbReference>
<evidence type="ECO:0000313" key="2">
    <source>
        <dbReference type="EMBL" id="EQD77494.1"/>
    </source>
</evidence>
<name>T1D7U5_9ZZZZ</name>
<feature type="region of interest" description="Disordered" evidence="1">
    <location>
        <begin position="1"/>
        <end position="25"/>
    </location>
</feature>
<gene>
    <name evidence="2" type="ORF">B1A_02932</name>
</gene>
<dbReference type="AlphaFoldDB" id="T1D7U5"/>
<dbReference type="Gene3D" id="3.40.50.1240">
    <property type="entry name" value="Phosphoglycerate mutase-like"/>
    <property type="match status" value="1"/>
</dbReference>
<sequence length="164" mass="17995">MFRHGKSDWQADTAGDDRPLSRRGQKNARTMGRFLVLAGEVPDAAITSPALRATETLRLAMEAGAWNCPVRSHEGLLGDVGSVIEEIRAELTATELLIIVGHEPTWSETAEFLIGGGSLRLPTGSLARIDLDIDEWTNIGRARGQLSWLVVPRLFPEQSFDFAE</sequence>
<dbReference type="PANTHER" id="PTHR47623">
    <property type="entry name" value="OS09G0287300 PROTEIN"/>
    <property type="match status" value="1"/>
</dbReference>
<evidence type="ECO:0000256" key="1">
    <source>
        <dbReference type="SAM" id="MobiDB-lite"/>
    </source>
</evidence>
<feature type="compositionally biased region" description="Basic and acidic residues" evidence="1">
    <location>
        <begin position="1"/>
        <end position="20"/>
    </location>
</feature>